<evidence type="ECO:0000313" key="4">
    <source>
        <dbReference type="Proteomes" id="UP000198323"/>
    </source>
</evidence>
<feature type="non-terminal residue" evidence="3">
    <location>
        <position position="462"/>
    </location>
</feature>
<dbReference type="InterPro" id="IPR029444">
    <property type="entry name" value="INTS5_C"/>
</dbReference>
<comment type="caution">
    <text evidence="3">The sequence shown here is derived from an EMBL/GenBank/DDBJ whole genome shotgun (WGS) entry which is preliminary data.</text>
</comment>
<proteinExistence type="predicted"/>
<evidence type="ECO:0000259" key="1">
    <source>
        <dbReference type="Pfam" id="PF14837"/>
    </source>
</evidence>
<feature type="domain" description="Integrator complex subunit 5 N-terminal" evidence="1">
    <location>
        <begin position="30"/>
        <end position="168"/>
    </location>
</feature>
<dbReference type="InterPro" id="IPR029445">
    <property type="entry name" value="INTS5_N"/>
</dbReference>
<dbReference type="AlphaFoldDB" id="A0A226MA57"/>
<feature type="non-terminal residue" evidence="3">
    <location>
        <position position="1"/>
    </location>
</feature>
<sequence length="462" mass="49251">HLAGLFDAHVCSHLRLRSELPSSSGPSSLLLPSPAPSALSEVIHEAQRLLLSFIKAKPKAWASPLAAWAVELLGQLSSKYSGRHGARGLNELLQLWMQCEATRTLMDIYAQCLAALIASCPDACVDALLDTSVQHSPHFDWVVAHIGGSFPDTIISRVLSCGLKDFCAHGDAATAGGDKRVPKLASVVGILGHLASRHGASIKRELLRMFHDGLAPGQHKATVPFLLQLALMSPPLLGTVAAELVDSLKPPVLNQLHQRFSPLPRDELDATVALLVRLICQTAAGAYRTLQFLLDTAMPASVITPPGLALHDGVREACDRLVAALLLQLQKLVHNRGAPALGDASPRPVPFLEALRGRVAELCAETLRLERKRYLWQHQLLGLLAVYAAPHAAPEALFHLLAAAKGPDELALATQLHAVLAASLAGLPSATAALCVRHVHAAALPPPRLARLLRNLALVADD</sequence>
<feature type="domain" description="Integrator complex subunit 5 C-terminal" evidence="2">
    <location>
        <begin position="183"/>
        <end position="459"/>
    </location>
</feature>
<protein>
    <recommendedName>
        <fullName evidence="5">INT5 protein</fullName>
    </recommendedName>
</protein>
<dbReference type="GO" id="GO:0032039">
    <property type="term" value="C:integrator complex"/>
    <property type="evidence" value="ECO:0007669"/>
    <property type="project" value="InterPro"/>
</dbReference>
<dbReference type="Pfam" id="PF14837">
    <property type="entry name" value="INTS5_N"/>
    <property type="match status" value="1"/>
</dbReference>
<reference evidence="3 4" key="1">
    <citation type="submission" date="2016-07" db="EMBL/GenBank/DDBJ databases">
        <title>Disparate Historic Effective Population Sizes Predicted by Modern Levels of Genome Diversity for the Scaled Quail (Callipepla squamata) and the Northern Bobwhite (Colinus virginianus): Inferences from First and Second Generation Draft Genome Assemblies for Sympatric New World Quail.</title>
        <authorList>
            <person name="Oldeschulte D.L."/>
            <person name="Halley Y.A."/>
            <person name="Bhattarai E.K."/>
            <person name="Brashear W.A."/>
            <person name="Hill J."/>
            <person name="Metz R.P."/>
            <person name="Johnson C.D."/>
            <person name="Rollins D."/>
            <person name="Peterson M.J."/>
            <person name="Bickhart D.M."/>
            <person name="Decker J.E."/>
            <person name="Seabury C.M."/>
        </authorList>
    </citation>
    <scope>NUCLEOTIDE SEQUENCE [LARGE SCALE GENOMIC DNA]</scope>
    <source>
        <strain evidence="3 4">Texas</strain>
        <tissue evidence="3">Leg muscle</tissue>
    </source>
</reference>
<accession>A0A226MA57</accession>
<organism evidence="3 4">
    <name type="scientific">Callipepla squamata</name>
    <name type="common">Scaled quail</name>
    <dbReference type="NCBI Taxonomy" id="9009"/>
    <lineage>
        <taxon>Eukaryota</taxon>
        <taxon>Metazoa</taxon>
        <taxon>Chordata</taxon>
        <taxon>Craniata</taxon>
        <taxon>Vertebrata</taxon>
        <taxon>Euteleostomi</taxon>
        <taxon>Archelosauria</taxon>
        <taxon>Archosauria</taxon>
        <taxon>Dinosauria</taxon>
        <taxon>Saurischia</taxon>
        <taxon>Theropoda</taxon>
        <taxon>Coelurosauria</taxon>
        <taxon>Aves</taxon>
        <taxon>Neognathae</taxon>
        <taxon>Galloanserae</taxon>
        <taxon>Galliformes</taxon>
        <taxon>Odontophoridae</taxon>
        <taxon>Callipepla</taxon>
    </lineage>
</organism>
<dbReference type="STRING" id="9009.A0A226MA57"/>
<dbReference type="Pfam" id="PF14838">
    <property type="entry name" value="INTS5_C"/>
    <property type="match status" value="1"/>
</dbReference>
<evidence type="ECO:0000259" key="2">
    <source>
        <dbReference type="Pfam" id="PF14838"/>
    </source>
</evidence>
<name>A0A226MA57_CALSU</name>
<evidence type="ECO:0008006" key="5">
    <source>
        <dbReference type="Google" id="ProtNLM"/>
    </source>
</evidence>
<evidence type="ECO:0000313" key="3">
    <source>
        <dbReference type="EMBL" id="OXB51949.1"/>
    </source>
</evidence>
<dbReference type="InterPro" id="IPR040316">
    <property type="entry name" value="INTS5"/>
</dbReference>
<dbReference type="GO" id="GO:0034472">
    <property type="term" value="P:snRNA 3'-end processing"/>
    <property type="evidence" value="ECO:0007669"/>
    <property type="project" value="TreeGrafter"/>
</dbReference>
<dbReference type="Proteomes" id="UP000198323">
    <property type="component" value="Unassembled WGS sequence"/>
</dbReference>
<dbReference type="EMBL" id="MCFN01006917">
    <property type="protein sequence ID" value="OXB51949.1"/>
    <property type="molecule type" value="Genomic_DNA"/>
</dbReference>
<dbReference type="OrthoDB" id="9118040at2759"/>
<dbReference type="PANTHER" id="PTHR31697">
    <property type="entry name" value="INTEGRATOR COMPLEX SUBUNIT 5"/>
    <property type="match status" value="1"/>
</dbReference>
<gene>
    <name evidence="3" type="ORF">ASZ78_004197</name>
</gene>
<dbReference type="PANTHER" id="PTHR31697:SF2">
    <property type="entry name" value="INTEGRATOR COMPLEX SUBUNIT 5"/>
    <property type="match status" value="1"/>
</dbReference>
<keyword evidence="4" id="KW-1185">Reference proteome</keyword>